<dbReference type="CDD" id="cd19076">
    <property type="entry name" value="AKR_AKR13A_13D"/>
    <property type="match status" value="1"/>
</dbReference>
<dbReference type="PANTHER" id="PTHR43625">
    <property type="entry name" value="AFLATOXIN B1 ALDEHYDE REDUCTASE"/>
    <property type="match status" value="1"/>
</dbReference>
<dbReference type="GO" id="GO:0005737">
    <property type="term" value="C:cytoplasm"/>
    <property type="evidence" value="ECO:0007669"/>
    <property type="project" value="TreeGrafter"/>
</dbReference>
<dbReference type="PRINTS" id="PR00069">
    <property type="entry name" value="ALDKETRDTASE"/>
</dbReference>
<dbReference type="GO" id="GO:0016491">
    <property type="term" value="F:oxidoreductase activity"/>
    <property type="evidence" value="ECO:0007669"/>
    <property type="project" value="UniProtKB-KW"/>
</dbReference>
<dbReference type="Gene3D" id="3.20.20.100">
    <property type="entry name" value="NADP-dependent oxidoreductase domain"/>
    <property type="match status" value="1"/>
</dbReference>
<dbReference type="AlphaFoldDB" id="A0A5B9DJY5"/>
<proteinExistence type="predicted"/>
<evidence type="ECO:0000259" key="2">
    <source>
        <dbReference type="Pfam" id="PF00248"/>
    </source>
</evidence>
<reference evidence="3 4" key="1">
    <citation type="journal article" date="2015" name="Int. J. Syst. Evol. Microbiol.">
        <title>Youhaiella tibetensis gen. nov., sp. nov., isolated from subsurface sediment.</title>
        <authorList>
            <person name="Wang Y.X."/>
            <person name="Huang F.Q."/>
            <person name="Nogi Y."/>
            <person name="Pang S.J."/>
            <person name="Wang P.K."/>
            <person name="Lv J."/>
        </authorList>
    </citation>
    <scope>NUCLEOTIDE SEQUENCE [LARGE SCALE GENOMIC DNA]</scope>
    <source>
        <strain evidence="4">fig4</strain>
    </source>
</reference>
<evidence type="ECO:0000313" key="4">
    <source>
        <dbReference type="Proteomes" id="UP000321062"/>
    </source>
</evidence>
<dbReference type="InterPro" id="IPR023210">
    <property type="entry name" value="NADP_OxRdtase_dom"/>
</dbReference>
<feature type="domain" description="NADP-dependent oxidoreductase" evidence="2">
    <location>
        <begin position="17"/>
        <end position="305"/>
    </location>
</feature>
<organism evidence="3 4">
    <name type="scientific">Paradevosia tibetensis</name>
    <dbReference type="NCBI Taxonomy" id="1447062"/>
    <lineage>
        <taxon>Bacteria</taxon>
        <taxon>Pseudomonadati</taxon>
        <taxon>Pseudomonadota</taxon>
        <taxon>Alphaproteobacteria</taxon>
        <taxon>Hyphomicrobiales</taxon>
        <taxon>Devosiaceae</taxon>
        <taxon>Paradevosia</taxon>
    </lineage>
</organism>
<dbReference type="OrthoDB" id="8394608at2"/>
<dbReference type="EMBL" id="CP041690">
    <property type="protein sequence ID" value="QEE19601.1"/>
    <property type="molecule type" value="Genomic_DNA"/>
</dbReference>
<evidence type="ECO:0000256" key="1">
    <source>
        <dbReference type="ARBA" id="ARBA00023002"/>
    </source>
</evidence>
<dbReference type="InterPro" id="IPR036812">
    <property type="entry name" value="NAD(P)_OxRdtase_dom_sf"/>
</dbReference>
<accession>A0A5B9DJY5</accession>
<protein>
    <submittedName>
        <fullName evidence="3">Aldo/keto reductase</fullName>
    </submittedName>
</protein>
<dbReference type="KEGG" id="yti:FNA67_05170"/>
<dbReference type="PANTHER" id="PTHR43625:SF40">
    <property type="entry name" value="ALDO-KETO REDUCTASE YAKC [NADP(+)]"/>
    <property type="match status" value="1"/>
</dbReference>
<dbReference type="Proteomes" id="UP000321062">
    <property type="component" value="Chromosome"/>
</dbReference>
<keyword evidence="4" id="KW-1185">Reference proteome</keyword>
<gene>
    <name evidence="3" type="ORF">FNA67_05170</name>
</gene>
<dbReference type="Pfam" id="PF00248">
    <property type="entry name" value="Aldo_ket_red"/>
    <property type="match status" value="1"/>
</dbReference>
<dbReference type="InterPro" id="IPR050791">
    <property type="entry name" value="Aldo-Keto_reductase"/>
</dbReference>
<dbReference type="InterPro" id="IPR020471">
    <property type="entry name" value="AKR"/>
</dbReference>
<sequence>MKYVDLGSQGLKVSMEGLGCMGMSAFYGPSDEAENLATLARALELGIDFFDTAEIYGPFKNEQLLAKAFKGKRDKVKIATKVGSEVTDEGERRPVNGRPEYIRKAIDRSLRHLETDYVDLYYLHRIDPNVPIEESVGALSDLVKAGKVRFIGVSEASAATIRKAHATHPLSALQTEYSLFERGVEGNEVLDTVRELGIGFVAYSPLGRGLLTGAISSVDTLADSDFRKSDPRWSDANFDRNMDLVNRIRKVAERKGVKPSQLALAWVFAQGALAIPGTRRIKYLEENAAAVDIELSPADLAELDVVAPAGAAAGERYTPAGMQSLNH</sequence>
<evidence type="ECO:0000313" key="3">
    <source>
        <dbReference type="EMBL" id="QEE19601.1"/>
    </source>
</evidence>
<dbReference type="SUPFAM" id="SSF51430">
    <property type="entry name" value="NAD(P)-linked oxidoreductase"/>
    <property type="match status" value="1"/>
</dbReference>
<name>A0A5B9DJY5_9HYPH</name>
<keyword evidence="1" id="KW-0560">Oxidoreductase</keyword>
<dbReference type="RefSeq" id="WP_049704208.1">
    <property type="nucleotide sequence ID" value="NZ_BMFM01000001.1"/>
</dbReference>